<gene>
    <name evidence="3" type="ORF">JDV75_08400</name>
</gene>
<feature type="transmembrane region" description="Helical" evidence="1">
    <location>
        <begin position="110"/>
        <end position="129"/>
    </location>
</feature>
<dbReference type="PANTHER" id="PTHR36109:SF2">
    <property type="entry name" value="MEMBRANE PROTEIN"/>
    <property type="match status" value="1"/>
</dbReference>
<keyword evidence="1" id="KW-0812">Transmembrane</keyword>
<proteinExistence type="predicted"/>
<dbReference type="EMBL" id="JAEIOS010000013">
    <property type="protein sequence ID" value="MBI8989779.1"/>
    <property type="molecule type" value="Genomic_DNA"/>
</dbReference>
<comment type="caution">
    <text evidence="3">The sequence shown here is derived from an EMBL/GenBank/DDBJ whole genome shotgun (WGS) entry which is preliminary data.</text>
</comment>
<sequence length="173" mass="17622">MSQETTNINQGEVAVFDSLEAATEAVRKLGEAGFPIEHVSVITQNLESTTEVHGFINGKDVAKSDAKFGAWFGGIFGLLSGSALLLVPGVGPVVVAGSLAAALAGGVEGAAAFSALGGVVGAVTGHFVAKKHLPKLTEHLTAGRFLLVAQSADEADLERAREILGADNLVETS</sequence>
<feature type="transmembrane region" description="Helical" evidence="1">
    <location>
        <begin position="68"/>
        <end position="90"/>
    </location>
</feature>
<keyword evidence="1" id="KW-0472">Membrane</keyword>
<dbReference type="RefSeq" id="WP_198738811.1">
    <property type="nucleotide sequence ID" value="NZ_JAEIOS010000013.1"/>
</dbReference>
<name>A0A934M7N5_9CORY</name>
<dbReference type="Pfam" id="PF11181">
    <property type="entry name" value="YflT"/>
    <property type="match status" value="1"/>
</dbReference>
<dbReference type="InterPro" id="IPR052948">
    <property type="entry name" value="Low_temp-induced_all0457"/>
</dbReference>
<accession>A0A934M7N5</accession>
<organism evidence="3 4">
    <name type="scientific">Corynebacterium meridianum</name>
    <dbReference type="NCBI Taxonomy" id="2765363"/>
    <lineage>
        <taxon>Bacteria</taxon>
        <taxon>Bacillati</taxon>
        <taxon>Actinomycetota</taxon>
        <taxon>Actinomycetes</taxon>
        <taxon>Mycobacteriales</taxon>
        <taxon>Corynebacteriaceae</taxon>
        <taxon>Corynebacterium</taxon>
    </lineage>
</organism>
<feature type="domain" description="General stress protein 17M-like" evidence="2">
    <location>
        <begin position="12"/>
        <end position="81"/>
    </location>
</feature>
<protein>
    <submittedName>
        <fullName evidence="3">DUF3341 domain-containing protein</fullName>
    </submittedName>
</protein>
<evidence type="ECO:0000313" key="3">
    <source>
        <dbReference type="EMBL" id="MBI8989779.1"/>
    </source>
</evidence>
<dbReference type="PANTHER" id="PTHR36109">
    <property type="entry name" value="MEMBRANE PROTEIN-RELATED"/>
    <property type="match status" value="1"/>
</dbReference>
<evidence type="ECO:0000259" key="2">
    <source>
        <dbReference type="Pfam" id="PF11181"/>
    </source>
</evidence>
<evidence type="ECO:0000313" key="4">
    <source>
        <dbReference type="Proteomes" id="UP000645966"/>
    </source>
</evidence>
<dbReference type="AlphaFoldDB" id="A0A934M7N5"/>
<reference evidence="3" key="1">
    <citation type="submission" date="2020-12" db="EMBL/GenBank/DDBJ databases">
        <title>Genome public.</title>
        <authorList>
            <person name="Sun Q."/>
        </authorList>
    </citation>
    <scope>NUCLEOTIDE SEQUENCE</scope>
    <source>
        <strain evidence="3">CCM 8863</strain>
    </source>
</reference>
<dbReference type="InterPro" id="IPR025889">
    <property type="entry name" value="GSP17M-like_dom"/>
</dbReference>
<dbReference type="Proteomes" id="UP000645966">
    <property type="component" value="Unassembled WGS sequence"/>
</dbReference>
<keyword evidence="1" id="KW-1133">Transmembrane helix</keyword>
<evidence type="ECO:0000256" key="1">
    <source>
        <dbReference type="SAM" id="Phobius"/>
    </source>
</evidence>
<keyword evidence="4" id="KW-1185">Reference proteome</keyword>